<dbReference type="Pfam" id="PF02320">
    <property type="entry name" value="UCR_hinge"/>
    <property type="match status" value="1"/>
</dbReference>
<evidence type="ECO:0000256" key="4">
    <source>
        <dbReference type="ARBA" id="ARBA00022660"/>
    </source>
</evidence>
<evidence type="ECO:0000259" key="12">
    <source>
        <dbReference type="Pfam" id="PF02320"/>
    </source>
</evidence>
<evidence type="ECO:0000256" key="9">
    <source>
        <dbReference type="ARBA" id="ARBA00023157"/>
    </source>
</evidence>
<dbReference type="PANTHER" id="PTHR15336:SF13">
    <property type="entry name" value="UBIQUINOL-CYTOCHROME C REDUCTASE HINGE DOMAIN-CONTAINING PROTEIN"/>
    <property type="match status" value="1"/>
</dbReference>
<keyword evidence="3 10" id="KW-0813">Transport</keyword>
<evidence type="ECO:0000256" key="5">
    <source>
        <dbReference type="ARBA" id="ARBA00022792"/>
    </source>
</evidence>
<dbReference type="EMBL" id="JACGWJ010000015">
    <property type="protein sequence ID" value="KAL0365966.1"/>
    <property type="molecule type" value="Genomic_DNA"/>
</dbReference>
<dbReference type="InterPro" id="IPR023184">
    <property type="entry name" value="Ubol_cytC_Rdtase_hinge_dom"/>
</dbReference>
<evidence type="ECO:0000256" key="11">
    <source>
        <dbReference type="PIRSR" id="PIRSR000019-1"/>
    </source>
</evidence>
<organism evidence="13">
    <name type="scientific">Sesamum radiatum</name>
    <name type="common">Black benniseed</name>
    <dbReference type="NCBI Taxonomy" id="300843"/>
    <lineage>
        <taxon>Eukaryota</taxon>
        <taxon>Viridiplantae</taxon>
        <taxon>Streptophyta</taxon>
        <taxon>Embryophyta</taxon>
        <taxon>Tracheophyta</taxon>
        <taxon>Spermatophyta</taxon>
        <taxon>Magnoliopsida</taxon>
        <taxon>eudicotyledons</taxon>
        <taxon>Gunneridae</taxon>
        <taxon>Pentapetalae</taxon>
        <taxon>asterids</taxon>
        <taxon>lamiids</taxon>
        <taxon>Lamiales</taxon>
        <taxon>Pedaliaceae</taxon>
        <taxon>Sesamum</taxon>
    </lineage>
</organism>
<feature type="domain" description="Ubiquinol-cytochrome C reductase hinge" evidence="12">
    <location>
        <begin position="14"/>
        <end position="75"/>
    </location>
</feature>
<dbReference type="FunFam" id="1.10.287.20:FF:000001">
    <property type="entry name" value="Cytochrome b-c1 complex subunit 6"/>
    <property type="match status" value="1"/>
</dbReference>
<evidence type="ECO:0000256" key="8">
    <source>
        <dbReference type="ARBA" id="ARBA00023136"/>
    </source>
</evidence>
<keyword evidence="4 10" id="KW-0679">Respiratory chain</keyword>
<dbReference type="SUPFAM" id="SSF81531">
    <property type="entry name" value="Non-heme 11 kDa protein of cytochrome bc1 complex (Ubiquinol-cytochrome c reductase)"/>
    <property type="match status" value="1"/>
</dbReference>
<comment type="similarity">
    <text evidence="2 10">Belongs to the UQCRH/QCR6 family.</text>
</comment>
<keyword evidence="5 10" id="KW-0999">Mitochondrion inner membrane</keyword>
<dbReference type="AlphaFoldDB" id="A0AAW2QEC3"/>
<gene>
    <name evidence="13" type="ORF">Sradi_3486700</name>
</gene>
<evidence type="ECO:0000313" key="13">
    <source>
        <dbReference type="EMBL" id="KAL0365966.1"/>
    </source>
</evidence>
<evidence type="ECO:0000256" key="10">
    <source>
        <dbReference type="PIRNR" id="PIRNR000019"/>
    </source>
</evidence>
<keyword evidence="9 11" id="KW-1015">Disulfide bond</keyword>
<evidence type="ECO:0000256" key="7">
    <source>
        <dbReference type="ARBA" id="ARBA00023128"/>
    </source>
</evidence>
<dbReference type="PIRSF" id="PIRSF000019">
    <property type="entry name" value="Bc1_11K"/>
    <property type="match status" value="1"/>
</dbReference>
<dbReference type="InterPro" id="IPR003422">
    <property type="entry name" value="Cyt_b-c1_6"/>
</dbReference>
<reference evidence="13" key="2">
    <citation type="journal article" date="2024" name="Plant">
        <title>Genomic evolution and insights into agronomic trait innovations of Sesamum species.</title>
        <authorList>
            <person name="Miao H."/>
            <person name="Wang L."/>
            <person name="Qu L."/>
            <person name="Liu H."/>
            <person name="Sun Y."/>
            <person name="Le M."/>
            <person name="Wang Q."/>
            <person name="Wei S."/>
            <person name="Zheng Y."/>
            <person name="Lin W."/>
            <person name="Duan Y."/>
            <person name="Cao H."/>
            <person name="Xiong S."/>
            <person name="Wang X."/>
            <person name="Wei L."/>
            <person name="Li C."/>
            <person name="Ma Q."/>
            <person name="Ju M."/>
            <person name="Zhao R."/>
            <person name="Li G."/>
            <person name="Mu C."/>
            <person name="Tian Q."/>
            <person name="Mei H."/>
            <person name="Zhang T."/>
            <person name="Gao T."/>
            <person name="Zhang H."/>
        </authorList>
    </citation>
    <scope>NUCLEOTIDE SEQUENCE</scope>
    <source>
        <strain evidence="13">G02</strain>
    </source>
</reference>
<feature type="disulfide bond" evidence="11">
    <location>
        <begin position="37"/>
        <end position="51"/>
    </location>
</feature>
<feature type="disulfide bond" evidence="11">
    <location>
        <begin position="23"/>
        <end position="65"/>
    </location>
</feature>
<comment type="subcellular location">
    <subcellularLocation>
        <location evidence="1">Mitochondrion inner membrane</location>
        <topology evidence="1">Peripheral membrane protein</topology>
        <orientation evidence="1">Intermembrane side</orientation>
    </subcellularLocation>
</comment>
<proteinExistence type="inferred from homology"/>
<dbReference type="InterPro" id="IPR036811">
    <property type="entry name" value="Ubol_cytC_Rdtase_hinge_dom_sf"/>
</dbReference>
<keyword evidence="8 10" id="KW-0472">Membrane</keyword>
<keyword evidence="7 10" id="KW-0496">Mitochondrion</keyword>
<dbReference type="Gene3D" id="1.10.287.20">
    <property type="entry name" value="Ubiquinol-cytochrome C reductase hinge domain"/>
    <property type="match status" value="1"/>
</dbReference>
<evidence type="ECO:0000256" key="6">
    <source>
        <dbReference type="ARBA" id="ARBA00022982"/>
    </source>
</evidence>
<dbReference type="PANTHER" id="PTHR15336">
    <property type="entry name" value="UBIQUINOL-CYTOCHROME C REDUCTASE COMPLEX 7.8 KDA PROTEIN"/>
    <property type="match status" value="1"/>
</dbReference>
<reference evidence="13" key="1">
    <citation type="submission" date="2020-06" db="EMBL/GenBank/DDBJ databases">
        <authorList>
            <person name="Li T."/>
            <person name="Hu X."/>
            <person name="Zhang T."/>
            <person name="Song X."/>
            <person name="Zhang H."/>
            <person name="Dai N."/>
            <person name="Sheng W."/>
            <person name="Hou X."/>
            <person name="Wei L."/>
        </authorList>
    </citation>
    <scope>NUCLEOTIDE SEQUENCE</scope>
    <source>
        <strain evidence="13">G02</strain>
        <tissue evidence="13">Leaf</tissue>
    </source>
</reference>
<sequence>MRIMKYRAEEGIMDQKRALEDSCRSQCTKAYVDYQQCSRRVEGDESGQKHCTGQFFDYWACIDKCVAPKLFQELK</sequence>
<dbReference type="GO" id="GO:0006122">
    <property type="term" value="P:mitochondrial electron transport, ubiquinol to cytochrome c"/>
    <property type="evidence" value="ECO:0007669"/>
    <property type="project" value="InterPro"/>
</dbReference>
<comment type="caution">
    <text evidence="13">The sequence shown here is derived from an EMBL/GenBank/DDBJ whole genome shotgun (WGS) entry which is preliminary data.</text>
</comment>
<evidence type="ECO:0000256" key="3">
    <source>
        <dbReference type="ARBA" id="ARBA00022448"/>
    </source>
</evidence>
<name>A0AAW2QEC3_SESRA</name>
<protein>
    <recommendedName>
        <fullName evidence="10">Cytochrome b-c1 complex subunit 6</fullName>
    </recommendedName>
</protein>
<comment type="function">
    <text evidence="10">Component of the ubiquinol-cytochrome c oxidoreductase, a multisubunit transmembrane complex that is part of the mitochondrial electron transport chain which drives oxidative phosphorylation.</text>
</comment>
<accession>A0AAW2QEC3</accession>
<evidence type="ECO:0000256" key="1">
    <source>
        <dbReference type="ARBA" id="ARBA00004137"/>
    </source>
</evidence>
<keyword evidence="6 10" id="KW-0249">Electron transport</keyword>
<evidence type="ECO:0000256" key="2">
    <source>
        <dbReference type="ARBA" id="ARBA00006498"/>
    </source>
</evidence>
<dbReference type="GO" id="GO:0005743">
    <property type="term" value="C:mitochondrial inner membrane"/>
    <property type="evidence" value="ECO:0007669"/>
    <property type="project" value="UniProtKB-SubCell"/>
</dbReference>